<evidence type="ECO:0000256" key="2">
    <source>
        <dbReference type="ARBA" id="ARBA00022801"/>
    </source>
</evidence>
<protein>
    <recommendedName>
        <fullName evidence="7">8-oxoguanine DNA glycosylase/AP lyase</fullName>
    </recommendedName>
    <domain>
        <recommendedName>
            <fullName evidence="7">8-oxoguanine DNA glycosylase</fullName>
            <shortName evidence="7">8-oxoG DNA glycosylase</shortName>
            <ecNumber evidence="7">3.2.2.-</ecNumber>
        </recommendedName>
    </domain>
    <domain>
        <recommendedName>
            <fullName evidence="7">DNA-(apurinic or apyrimidinic site) lyase</fullName>
            <shortName evidence="7">AP lyase</shortName>
            <ecNumber evidence="7">4.2.99.18</ecNumber>
        </recommendedName>
    </domain>
</protein>
<dbReference type="KEGG" id="fho:H9Q81_09830"/>
<dbReference type="SUPFAM" id="SSF48150">
    <property type="entry name" value="DNA-glycosylase"/>
    <property type="match status" value="1"/>
</dbReference>
<organism evidence="9 10">
    <name type="scientific">Fusobacterium hominis</name>
    <dbReference type="NCBI Taxonomy" id="2764326"/>
    <lineage>
        <taxon>Bacteria</taxon>
        <taxon>Fusobacteriati</taxon>
        <taxon>Fusobacteriota</taxon>
        <taxon>Fusobacteriia</taxon>
        <taxon>Fusobacteriales</taxon>
        <taxon>Fusobacteriaceae</taxon>
        <taxon>Fusobacterium</taxon>
    </lineage>
</organism>
<dbReference type="InterPro" id="IPR012092">
    <property type="entry name" value="DNA_glyclase/AP_lyase_Ogg"/>
</dbReference>
<evidence type="ECO:0000256" key="7">
    <source>
        <dbReference type="HAMAP-Rule" id="MF_00241"/>
    </source>
</evidence>
<feature type="domain" description="HhH-GPD" evidence="8">
    <location>
        <begin position="49"/>
        <end position="216"/>
    </location>
</feature>
<dbReference type="EC" id="3.2.2.-" evidence="7"/>
<evidence type="ECO:0000259" key="8">
    <source>
        <dbReference type="SMART" id="SM00478"/>
    </source>
</evidence>
<keyword evidence="10" id="KW-1185">Reference proteome</keyword>
<dbReference type="Pfam" id="PF22175">
    <property type="entry name" value="Ogg-HhH"/>
    <property type="match status" value="1"/>
</dbReference>
<dbReference type="GO" id="GO:0006284">
    <property type="term" value="P:base-excision repair"/>
    <property type="evidence" value="ECO:0007669"/>
    <property type="project" value="UniProtKB-UniRule"/>
</dbReference>
<feature type="active site" evidence="7">
    <location>
        <position position="139"/>
    </location>
</feature>
<keyword evidence="2 7" id="KW-0378">Hydrolase</keyword>
<evidence type="ECO:0000313" key="9">
    <source>
        <dbReference type="EMBL" id="QNM15192.1"/>
    </source>
</evidence>
<dbReference type="SMART" id="SM00478">
    <property type="entry name" value="ENDO3c"/>
    <property type="match status" value="1"/>
</dbReference>
<keyword evidence="5 7" id="KW-0511">Multifunctional enzyme</keyword>
<proteinExistence type="inferred from homology"/>
<dbReference type="AlphaFoldDB" id="A0A7G9GWL0"/>
<sequence>MEKNEYFYEIEKIYKEKKDDLLKRLNEFKDTWKNGSNKDIHVELSFCILTPQSKAFNAWKAITQLRDNNLLFEGTAEDMVDYLNIVRFKNNKAKYLVELREQMKNEKGEIITKDFFSQFKTVEEARNWIVKNIKGMAFKEAGHFLRNVGFGEHISILDRHILRNLVRLGVIDDIPKTLTPKLYLEIENKMKNYCDFIGIPMDQLDLLLWYIEAGEIFK</sequence>
<evidence type="ECO:0000256" key="1">
    <source>
        <dbReference type="ARBA" id="ARBA00022763"/>
    </source>
</evidence>
<comment type="function">
    <text evidence="7">Catalyzes the excision of an oxidatively damaged form of guanine (7,8-dihydro-8-oxoguanine = 8-oxoG) from DNA. Also cleaves the DNA backbone at apurinic/apyrimidinic sites (AP sites).</text>
</comment>
<dbReference type="InterPro" id="IPR023170">
    <property type="entry name" value="HhH_base_excis_C"/>
</dbReference>
<gene>
    <name evidence="7" type="primary">ogg</name>
    <name evidence="9" type="ORF">H9Q81_09830</name>
</gene>
<evidence type="ECO:0000256" key="3">
    <source>
        <dbReference type="ARBA" id="ARBA00023204"/>
    </source>
</evidence>
<dbReference type="NCBIfam" id="NF002305">
    <property type="entry name" value="PRK01229.1"/>
    <property type="match status" value="1"/>
</dbReference>
<dbReference type="GO" id="GO:0016799">
    <property type="term" value="F:hydrolase activity, hydrolyzing N-glycosyl compounds"/>
    <property type="evidence" value="ECO:0007669"/>
    <property type="project" value="UniProtKB-UniRule"/>
</dbReference>
<feature type="site" description="Important for guanine/8-oxoguanine distinction" evidence="7">
    <location>
        <position position="218"/>
    </location>
</feature>
<keyword evidence="3 7" id="KW-0234">DNA repair</keyword>
<name>A0A7G9GWL0_9FUSO</name>
<evidence type="ECO:0000256" key="5">
    <source>
        <dbReference type="ARBA" id="ARBA00023268"/>
    </source>
</evidence>
<keyword evidence="4 7" id="KW-0456">Lyase</keyword>
<evidence type="ECO:0000256" key="4">
    <source>
        <dbReference type="ARBA" id="ARBA00023239"/>
    </source>
</evidence>
<comment type="similarity">
    <text evidence="7">Belongs to the type-2 OGG1 family.</text>
</comment>
<dbReference type="EC" id="4.2.99.18" evidence="7"/>
<evidence type="ECO:0000256" key="6">
    <source>
        <dbReference type="ARBA" id="ARBA00023295"/>
    </source>
</evidence>
<dbReference type="HAMAP" id="MF_00241">
    <property type="entry name" value="Ogg"/>
    <property type="match status" value="1"/>
</dbReference>
<dbReference type="Proteomes" id="UP000515913">
    <property type="component" value="Chromosome"/>
</dbReference>
<feature type="active site" evidence="7">
    <location>
        <position position="158"/>
    </location>
</feature>
<dbReference type="InterPro" id="IPR003265">
    <property type="entry name" value="HhH-GPD_domain"/>
</dbReference>
<dbReference type="InterPro" id="IPR011257">
    <property type="entry name" value="DNA_glycosylase"/>
</dbReference>
<accession>A0A7G9GWL0</accession>
<dbReference type="PIRSF" id="PIRSF005954">
    <property type="entry name" value="Thrmst_ogg"/>
    <property type="match status" value="1"/>
</dbReference>
<keyword evidence="1 7" id="KW-0227">DNA damage</keyword>
<reference evidence="9 10" key="1">
    <citation type="submission" date="2020-08" db="EMBL/GenBank/DDBJ databases">
        <authorList>
            <person name="Liu C."/>
            <person name="Sun Q."/>
        </authorList>
    </citation>
    <scope>NUCLEOTIDE SEQUENCE [LARGE SCALE GENOMIC DNA]</scope>
    <source>
        <strain evidence="9 10">NSJ-57</strain>
    </source>
</reference>
<evidence type="ECO:0000313" key="10">
    <source>
        <dbReference type="Proteomes" id="UP000515913"/>
    </source>
</evidence>
<dbReference type="RefSeq" id="WP_101473695.1">
    <property type="nucleotide sequence ID" value="NZ_CP060637.1"/>
</dbReference>
<dbReference type="Gene3D" id="1.10.1670.10">
    <property type="entry name" value="Helix-hairpin-Helix base-excision DNA repair enzymes (C-terminal)"/>
    <property type="match status" value="1"/>
</dbReference>
<keyword evidence="6 7" id="KW-0326">Glycosidase</keyword>
<dbReference type="GO" id="GO:0140078">
    <property type="term" value="F:class I DNA-(apurinic or apyrimidinic site) endonuclease activity"/>
    <property type="evidence" value="ECO:0007669"/>
    <property type="project" value="UniProtKB-EC"/>
</dbReference>
<dbReference type="EMBL" id="CP060637">
    <property type="protein sequence ID" value="QNM15192.1"/>
    <property type="molecule type" value="Genomic_DNA"/>
</dbReference>
<comment type="catalytic activity">
    <reaction evidence="7">
        <text>2'-deoxyribonucleotide-(2'-deoxyribose 5'-phosphate)-2'-deoxyribonucleotide-DNA = a 3'-end 2'-deoxyribonucleotide-(2,3-dehydro-2,3-deoxyribose 5'-phosphate)-DNA + a 5'-end 5'-phospho-2'-deoxyribonucleoside-DNA + H(+)</text>
        <dbReference type="Rhea" id="RHEA:66592"/>
        <dbReference type="Rhea" id="RHEA-COMP:13180"/>
        <dbReference type="Rhea" id="RHEA-COMP:16897"/>
        <dbReference type="Rhea" id="RHEA-COMP:17067"/>
        <dbReference type="ChEBI" id="CHEBI:15378"/>
        <dbReference type="ChEBI" id="CHEBI:136412"/>
        <dbReference type="ChEBI" id="CHEBI:157695"/>
        <dbReference type="ChEBI" id="CHEBI:167181"/>
        <dbReference type="EC" id="4.2.99.18"/>
    </reaction>
</comment>
<dbReference type="Gene3D" id="1.10.340.30">
    <property type="entry name" value="Hypothetical protein, domain 2"/>
    <property type="match status" value="1"/>
</dbReference>